<keyword evidence="3" id="KW-0732">Signal</keyword>
<evidence type="ECO:0000256" key="3">
    <source>
        <dbReference type="SAM" id="SignalP"/>
    </source>
</evidence>
<feature type="transmembrane region" description="Helical" evidence="2">
    <location>
        <begin position="672"/>
        <end position="696"/>
    </location>
</feature>
<evidence type="ECO:0000259" key="4">
    <source>
        <dbReference type="SMART" id="SM00703"/>
    </source>
</evidence>
<feature type="transmembrane region" description="Helical" evidence="2">
    <location>
        <begin position="378"/>
        <end position="400"/>
    </location>
</feature>
<evidence type="ECO:0000313" key="5">
    <source>
        <dbReference type="Proteomes" id="UP000694844"/>
    </source>
</evidence>
<dbReference type="RefSeq" id="XP_022327431.1">
    <property type="nucleotide sequence ID" value="XM_022471723.1"/>
</dbReference>
<feature type="transmembrane region" description="Helical" evidence="2">
    <location>
        <begin position="509"/>
        <end position="529"/>
    </location>
</feature>
<feature type="transmembrane region" description="Helical" evidence="2">
    <location>
        <begin position="721"/>
        <end position="740"/>
    </location>
</feature>
<keyword evidence="2" id="KW-0472">Membrane</keyword>
<name>A0A8B8DKB4_CRAVI</name>
<dbReference type="GeneID" id="111126818"/>
<feature type="compositionally biased region" description="Polar residues" evidence="1">
    <location>
        <begin position="454"/>
        <end position="463"/>
    </location>
</feature>
<dbReference type="OrthoDB" id="207378at2759"/>
<proteinExistence type="predicted"/>
<dbReference type="Pfam" id="PF01757">
    <property type="entry name" value="Acyl_transf_3"/>
    <property type="match status" value="1"/>
</dbReference>
<feature type="transmembrane region" description="Helical" evidence="2">
    <location>
        <begin position="541"/>
        <end position="567"/>
    </location>
</feature>
<dbReference type="Proteomes" id="UP000694844">
    <property type="component" value="Chromosome 3"/>
</dbReference>
<keyword evidence="5" id="KW-1185">Reference proteome</keyword>
<feature type="signal peptide" evidence="3">
    <location>
        <begin position="1"/>
        <end position="24"/>
    </location>
</feature>
<dbReference type="InterPro" id="IPR052728">
    <property type="entry name" value="O2_lipid_transport_reg"/>
</dbReference>
<dbReference type="PANTHER" id="PTHR11161">
    <property type="entry name" value="O-ACYLTRANSFERASE"/>
    <property type="match status" value="1"/>
</dbReference>
<feature type="transmembrane region" description="Helical" evidence="2">
    <location>
        <begin position="587"/>
        <end position="605"/>
    </location>
</feature>
<evidence type="ECO:0000313" key="6">
    <source>
        <dbReference type="RefSeq" id="XP_022327431.1"/>
    </source>
</evidence>
<dbReference type="AlphaFoldDB" id="A0A8B8DKB4"/>
<protein>
    <submittedName>
        <fullName evidence="6">Nose resistant to fluoxetine protein 6-like</fullName>
    </submittedName>
</protein>
<keyword evidence="2" id="KW-0812">Transmembrane</keyword>
<organism evidence="5 6">
    <name type="scientific">Crassostrea virginica</name>
    <name type="common">Eastern oyster</name>
    <dbReference type="NCBI Taxonomy" id="6565"/>
    <lineage>
        <taxon>Eukaryota</taxon>
        <taxon>Metazoa</taxon>
        <taxon>Spiralia</taxon>
        <taxon>Lophotrochozoa</taxon>
        <taxon>Mollusca</taxon>
        <taxon>Bivalvia</taxon>
        <taxon>Autobranchia</taxon>
        <taxon>Pteriomorphia</taxon>
        <taxon>Ostreida</taxon>
        <taxon>Ostreoidea</taxon>
        <taxon>Ostreidae</taxon>
        <taxon>Crassostrea</taxon>
    </lineage>
</organism>
<feature type="chain" id="PRO_5034733625" evidence="3">
    <location>
        <begin position="25"/>
        <end position="902"/>
    </location>
</feature>
<keyword evidence="2" id="KW-1133">Transmembrane helix</keyword>
<feature type="transmembrane region" description="Helical" evidence="2">
    <location>
        <begin position="861"/>
        <end position="884"/>
    </location>
</feature>
<dbReference type="InterPro" id="IPR002656">
    <property type="entry name" value="Acyl_transf_3_dom"/>
</dbReference>
<evidence type="ECO:0000256" key="1">
    <source>
        <dbReference type="SAM" id="MobiDB-lite"/>
    </source>
</evidence>
<accession>A0A8B8DKB4</accession>
<dbReference type="PANTHER" id="PTHR11161:SF0">
    <property type="entry name" value="O-ACYLTRANSFERASE LIKE PROTEIN"/>
    <property type="match status" value="1"/>
</dbReference>
<dbReference type="InterPro" id="IPR006621">
    <property type="entry name" value="Nose-resist-to-fluoxetine_N"/>
</dbReference>
<dbReference type="KEGG" id="cvn:111126818"/>
<feature type="transmembrane region" description="Helical" evidence="2">
    <location>
        <begin position="832"/>
        <end position="849"/>
    </location>
</feature>
<feature type="region of interest" description="Disordered" evidence="1">
    <location>
        <begin position="432"/>
        <end position="466"/>
    </location>
</feature>
<feature type="domain" description="Nose resistant-to-fluoxetine protein N-terminal" evidence="4">
    <location>
        <begin position="229"/>
        <end position="366"/>
    </location>
</feature>
<reference evidence="6" key="1">
    <citation type="submission" date="2025-08" db="UniProtKB">
        <authorList>
            <consortium name="RefSeq"/>
        </authorList>
    </citation>
    <scope>IDENTIFICATION</scope>
    <source>
        <tissue evidence="6">Whole sample</tissue>
    </source>
</reference>
<sequence>MEIKKIGNWLGLSILCMVILPVLGKDSVTAGEFSYVNHVLNPFGVIQKNLQLQRDLAPLLHSQDFWDWLEHLNNRRSLLRMAVLSDENNAILNNSTESKETSSATSSVLDLIDSIVDNVTSSLLNSSLTGSPVSVALGGNLGQLLGSLLSGLQPSASIDSNNSSNGDLSATKPNAMMQQPALQTSTNTGLAQSFSNILSSVVAQSNANSIAIEVIFQQIREAIQNSSASETCKRDSIMVSYGLQSQQTWALRMFDASAKIPTSLLNLDVFWPGSCDECYTDSTIADIFLRPKTSVPPVDPRYCLVVIPLPIPGSTAVFSANVLRLGMCLPKSCNNADTAILANLVLSSIPPLGNFSISASSGYCQPTPEEVPYETKDIAMIVLLSVLGFIALAGTTYDVISIEIPKYLKNRRDETEDDTTFSNLNASDLSNGKSYNLKHANGTSNESTEKNAAETKTPTPGSESTKKKKGVIVRLLLAFSLYTNGKRILSTTQPKGALTAVNGIRFLSMSWVILGHCLGFVLGFSSNVIKFYTDFMQTTSALAISNALVSVDTFFVLSGLLTSYLLLREMEKNTGRVNWFLFYFHRYWRLTPIYMIMIGIFATLFNHMMFGPARPLPDSTCDKYWWMNMLYINNFVNEAENLCLAWSWYLNNDMQFYVLSPLLIVPLFYKEVIGVVVSVAFLLGVTITSGVISYAYKVPPSSVGGGDQSTDATGFMTMYYIRPYCRMGPYICGVLTGYILHKTKGKFKINKYVNLVSWIIAAVCASSVLYGLAGAFKGEHLLNVEESAVYNALHRTVWGAAVSWVIFACATGNGGFVNTILSWSPFVPLSRLTYAAYLNHLIVMYVFYFNHTRKFYITNYALVYLFLGNLVVSYAAAFVLSLLFEAPFMALEKIIFPSRSKT</sequence>
<gene>
    <name evidence="6" type="primary">LOC111126818</name>
</gene>
<dbReference type="Pfam" id="PF20146">
    <property type="entry name" value="NRF"/>
    <property type="match status" value="1"/>
</dbReference>
<dbReference type="GO" id="GO:0016747">
    <property type="term" value="F:acyltransferase activity, transferring groups other than amino-acyl groups"/>
    <property type="evidence" value="ECO:0007669"/>
    <property type="project" value="InterPro"/>
</dbReference>
<dbReference type="SMART" id="SM00703">
    <property type="entry name" value="NRF"/>
    <property type="match status" value="1"/>
</dbReference>
<feature type="transmembrane region" description="Helical" evidence="2">
    <location>
        <begin position="752"/>
        <end position="776"/>
    </location>
</feature>
<evidence type="ECO:0000256" key="2">
    <source>
        <dbReference type="SAM" id="Phobius"/>
    </source>
</evidence>